<dbReference type="Proteomes" id="UP000663838">
    <property type="component" value="Unassembled WGS sequence"/>
</dbReference>
<dbReference type="GO" id="GO:0003676">
    <property type="term" value="F:nucleic acid binding"/>
    <property type="evidence" value="ECO:0007669"/>
    <property type="project" value="InterPro"/>
</dbReference>
<feature type="transmembrane region" description="Helical" evidence="1">
    <location>
        <begin position="55"/>
        <end position="79"/>
    </location>
</feature>
<dbReference type="Gene3D" id="3.30.420.10">
    <property type="entry name" value="Ribonuclease H-like superfamily/Ribonuclease H"/>
    <property type="match status" value="1"/>
</dbReference>
<accession>A0A818FA21</accession>
<dbReference type="GO" id="GO:0004523">
    <property type="term" value="F:RNA-DNA hybrid ribonuclease activity"/>
    <property type="evidence" value="ECO:0007669"/>
    <property type="project" value="InterPro"/>
</dbReference>
<dbReference type="Proteomes" id="UP000663865">
    <property type="component" value="Unassembled WGS sequence"/>
</dbReference>
<dbReference type="Pfam" id="PF00075">
    <property type="entry name" value="RNase_H"/>
    <property type="match status" value="1"/>
</dbReference>
<dbReference type="InterPro" id="IPR012337">
    <property type="entry name" value="RNaseH-like_sf"/>
</dbReference>
<sequence length="360" mass="41535">MGNALIIVSDDVCEDGCAFTIGWVMFGIIFMLIVISICSIYHVICSIYHVICSIYHVICSIYHVICSIYHVICSIYHVICSIYHVICSIYHGFCSISDVDRQKQPEIATNENKKELSQCEDTTGNLYDAISVHFPLIVTIEKIPILHNVGLFSSPTSRTSCVVSVDIYAISTVEINKSIAQVFPSPSIKERELICYCDGSYSHYKQIGHSGFRASDGEHRVRRYYPCHPKNGSTETEVLAAFLAIQYALEKHYNTLIIYTDNSKVEQLLTRPKKKDNINYPQFGQIINQYKNNKINNHVIKVVRVRGHTSRYEQKKCKTNYEFAKIDQTVRKKTRQCKARWWGRSGGIYYYYWYEPLRYS</sequence>
<reference evidence="3" key="1">
    <citation type="submission" date="2021-02" db="EMBL/GenBank/DDBJ databases">
        <authorList>
            <person name="Nowell W R."/>
        </authorList>
    </citation>
    <scope>NUCLEOTIDE SEQUENCE</scope>
</reference>
<comment type="caution">
    <text evidence="3">The sequence shown here is derived from an EMBL/GenBank/DDBJ whole genome shotgun (WGS) entry which is preliminary data.</text>
</comment>
<keyword evidence="1" id="KW-1133">Transmembrane helix</keyword>
<keyword evidence="1" id="KW-0472">Membrane</keyword>
<dbReference type="AlphaFoldDB" id="A0A818FA21"/>
<evidence type="ECO:0000313" key="5">
    <source>
        <dbReference type="Proteomes" id="UP000663865"/>
    </source>
</evidence>
<feature type="transmembrane region" description="Helical" evidence="1">
    <location>
        <begin position="20"/>
        <end position="43"/>
    </location>
</feature>
<evidence type="ECO:0000256" key="1">
    <source>
        <dbReference type="SAM" id="Phobius"/>
    </source>
</evidence>
<dbReference type="InterPro" id="IPR036397">
    <property type="entry name" value="RNaseH_sf"/>
</dbReference>
<dbReference type="SUPFAM" id="SSF53098">
    <property type="entry name" value="Ribonuclease H-like"/>
    <property type="match status" value="1"/>
</dbReference>
<dbReference type="EMBL" id="CAJNYV010002354">
    <property type="protein sequence ID" value="CAF3472075.1"/>
    <property type="molecule type" value="Genomic_DNA"/>
</dbReference>
<name>A0A818FA21_9BILA</name>
<gene>
    <name evidence="3" type="ORF">KIK155_LOCUS13897</name>
    <name evidence="4" type="ORF">TOA249_LOCUS12848</name>
</gene>
<proteinExistence type="predicted"/>
<feature type="domain" description="RNase H type-1" evidence="2">
    <location>
        <begin position="192"/>
        <end position="313"/>
    </location>
</feature>
<evidence type="ECO:0000313" key="4">
    <source>
        <dbReference type="EMBL" id="CAF4634761.1"/>
    </source>
</evidence>
<protein>
    <recommendedName>
        <fullName evidence="2">RNase H type-1 domain-containing protein</fullName>
    </recommendedName>
</protein>
<dbReference type="InterPro" id="IPR002156">
    <property type="entry name" value="RNaseH_domain"/>
</dbReference>
<dbReference type="EMBL" id="CAJOBS010000738">
    <property type="protein sequence ID" value="CAF4634761.1"/>
    <property type="molecule type" value="Genomic_DNA"/>
</dbReference>
<organism evidence="3 5">
    <name type="scientific">Rotaria socialis</name>
    <dbReference type="NCBI Taxonomy" id="392032"/>
    <lineage>
        <taxon>Eukaryota</taxon>
        <taxon>Metazoa</taxon>
        <taxon>Spiralia</taxon>
        <taxon>Gnathifera</taxon>
        <taxon>Rotifera</taxon>
        <taxon>Eurotatoria</taxon>
        <taxon>Bdelloidea</taxon>
        <taxon>Philodinida</taxon>
        <taxon>Philodinidae</taxon>
        <taxon>Rotaria</taxon>
    </lineage>
</organism>
<evidence type="ECO:0000313" key="3">
    <source>
        <dbReference type="EMBL" id="CAF3472075.1"/>
    </source>
</evidence>
<evidence type="ECO:0000259" key="2">
    <source>
        <dbReference type="Pfam" id="PF00075"/>
    </source>
</evidence>
<keyword evidence="1" id="KW-0812">Transmembrane</keyword>